<dbReference type="RefSeq" id="WP_344492921.1">
    <property type="nucleotide sequence ID" value="NZ_BAAAQX010000044.1"/>
</dbReference>
<dbReference type="Proteomes" id="UP001499843">
    <property type="component" value="Unassembled WGS sequence"/>
</dbReference>
<feature type="signal peptide" evidence="1">
    <location>
        <begin position="1"/>
        <end position="24"/>
    </location>
</feature>
<feature type="chain" id="PRO_5046844706" evidence="1">
    <location>
        <begin position="25"/>
        <end position="108"/>
    </location>
</feature>
<reference evidence="2 3" key="1">
    <citation type="journal article" date="2019" name="Int. J. Syst. Evol. Microbiol.">
        <title>The Global Catalogue of Microorganisms (GCM) 10K type strain sequencing project: providing services to taxonomists for standard genome sequencing and annotation.</title>
        <authorList>
            <consortium name="The Broad Institute Genomics Platform"/>
            <consortium name="The Broad Institute Genome Sequencing Center for Infectious Disease"/>
            <person name="Wu L."/>
            <person name="Ma J."/>
        </authorList>
    </citation>
    <scope>NUCLEOTIDE SEQUENCE [LARGE SCALE GENOMIC DNA]</scope>
    <source>
        <strain evidence="2 3">JCM 16114</strain>
    </source>
</reference>
<comment type="caution">
    <text evidence="2">The sequence shown here is derived from an EMBL/GenBank/DDBJ whole genome shotgun (WGS) entry which is preliminary data.</text>
</comment>
<name>A0ABN3CZN9_9ACTN</name>
<organism evidence="2 3">
    <name type="scientific">Nonomuraea monospora</name>
    <dbReference type="NCBI Taxonomy" id="568818"/>
    <lineage>
        <taxon>Bacteria</taxon>
        <taxon>Bacillati</taxon>
        <taxon>Actinomycetota</taxon>
        <taxon>Actinomycetes</taxon>
        <taxon>Streptosporangiales</taxon>
        <taxon>Streptosporangiaceae</taxon>
        <taxon>Nonomuraea</taxon>
    </lineage>
</organism>
<dbReference type="EMBL" id="BAAAQX010000044">
    <property type="protein sequence ID" value="GAA2214764.1"/>
    <property type="molecule type" value="Genomic_DNA"/>
</dbReference>
<evidence type="ECO:0000313" key="2">
    <source>
        <dbReference type="EMBL" id="GAA2214764.1"/>
    </source>
</evidence>
<keyword evidence="1" id="KW-0732">Signal</keyword>
<accession>A0ABN3CZN9</accession>
<evidence type="ECO:0000313" key="3">
    <source>
        <dbReference type="Proteomes" id="UP001499843"/>
    </source>
</evidence>
<proteinExistence type="predicted"/>
<evidence type="ECO:0000256" key="1">
    <source>
        <dbReference type="SAM" id="SignalP"/>
    </source>
</evidence>
<gene>
    <name evidence="2" type="ORF">GCM10009850_102300</name>
</gene>
<keyword evidence="3" id="KW-1185">Reference proteome</keyword>
<protein>
    <submittedName>
        <fullName evidence="2">Uncharacterized protein</fullName>
    </submittedName>
</protein>
<sequence>MHKVVKSCSTVLVLLAAATGTLIAAPATAGAETLCQGFTTSTSFQTRCESDWVWEGFYYRAWIRCIDSGGLVGAKLVGPTRHSFSNPAWSGVECPAGQRRYQSGRDQS</sequence>